<dbReference type="EMBL" id="AVOT02009241">
    <property type="protein sequence ID" value="MBW0487666.1"/>
    <property type="molecule type" value="Genomic_DNA"/>
</dbReference>
<protein>
    <submittedName>
        <fullName evidence="2">Uncharacterized protein</fullName>
    </submittedName>
</protein>
<evidence type="ECO:0000256" key="1">
    <source>
        <dbReference type="SAM" id="MobiDB-lite"/>
    </source>
</evidence>
<feature type="region of interest" description="Disordered" evidence="1">
    <location>
        <begin position="1"/>
        <end position="36"/>
    </location>
</feature>
<sequence>MNRPTRTAGDLVMEKKIPAVPTGPEGPGGRERGSHFASLLPREAPLAYTYSSFDTLNKPSSSFSDGTTP</sequence>
<evidence type="ECO:0000313" key="2">
    <source>
        <dbReference type="EMBL" id="MBW0487666.1"/>
    </source>
</evidence>
<evidence type="ECO:0000313" key="3">
    <source>
        <dbReference type="Proteomes" id="UP000765509"/>
    </source>
</evidence>
<accession>A0A9Q3CM95</accession>
<comment type="caution">
    <text evidence="2">The sequence shown here is derived from an EMBL/GenBank/DDBJ whole genome shotgun (WGS) entry which is preliminary data.</text>
</comment>
<keyword evidence="3" id="KW-1185">Reference proteome</keyword>
<name>A0A9Q3CM95_9BASI</name>
<proteinExistence type="predicted"/>
<gene>
    <name evidence="2" type="ORF">O181_027381</name>
</gene>
<organism evidence="2 3">
    <name type="scientific">Austropuccinia psidii MF-1</name>
    <dbReference type="NCBI Taxonomy" id="1389203"/>
    <lineage>
        <taxon>Eukaryota</taxon>
        <taxon>Fungi</taxon>
        <taxon>Dikarya</taxon>
        <taxon>Basidiomycota</taxon>
        <taxon>Pucciniomycotina</taxon>
        <taxon>Pucciniomycetes</taxon>
        <taxon>Pucciniales</taxon>
        <taxon>Sphaerophragmiaceae</taxon>
        <taxon>Austropuccinia</taxon>
    </lineage>
</organism>
<reference evidence="2" key="1">
    <citation type="submission" date="2021-03" db="EMBL/GenBank/DDBJ databases">
        <title>Draft genome sequence of rust myrtle Austropuccinia psidii MF-1, a brazilian biotype.</title>
        <authorList>
            <person name="Quecine M.C."/>
            <person name="Pachon D.M.R."/>
            <person name="Bonatelli M.L."/>
            <person name="Correr F.H."/>
            <person name="Franceschini L.M."/>
            <person name="Leite T.F."/>
            <person name="Margarido G.R.A."/>
            <person name="Almeida C.A."/>
            <person name="Ferrarezi J.A."/>
            <person name="Labate C.A."/>
        </authorList>
    </citation>
    <scope>NUCLEOTIDE SEQUENCE</scope>
    <source>
        <strain evidence="2">MF-1</strain>
    </source>
</reference>
<dbReference type="AlphaFoldDB" id="A0A9Q3CM95"/>
<dbReference type="Proteomes" id="UP000765509">
    <property type="component" value="Unassembled WGS sequence"/>
</dbReference>